<keyword evidence="1" id="KW-0812">Transmembrane</keyword>
<keyword evidence="3" id="KW-1185">Reference proteome</keyword>
<name>A0A4R6UKL9_9GAMM</name>
<feature type="transmembrane region" description="Helical" evidence="1">
    <location>
        <begin position="36"/>
        <end position="53"/>
    </location>
</feature>
<keyword evidence="1" id="KW-1133">Transmembrane helix</keyword>
<dbReference type="RefSeq" id="WP_133591016.1">
    <property type="nucleotide sequence ID" value="NZ_CP037953.1"/>
</dbReference>
<evidence type="ECO:0000313" key="3">
    <source>
        <dbReference type="Proteomes" id="UP000295375"/>
    </source>
</evidence>
<reference evidence="2 3" key="1">
    <citation type="submission" date="2019-03" db="EMBL/GenBank/DDBJ databases">
        <title>Genomic Encyclopedia of Type Strains, Phase IV (KMG-IV): sequencing the most valuable type-strain genomes for metagenomic binning, comparative biology and taxonomic classification.</title>
        <authorList>
            <person name="Goeker M."/>
        </authorList>
    </citation>
    <scope>NUCLEOTIDE SEQUENCE [LARGE SCALE GENOMIC DNA]</scope>
    <source>
        <strain evidence="2 3">DSM 103792</strain>
    </source>
</reference>
<comment type="caution">
    <text evidence="2">The sequence shown here is derived from an EMBL/GenBank/DDBJ whole genome shotgun (WGS) entry which is preliminary data.</text>
</comment>
<dbReference type="Proteomes" id="UP000295375">
    <property type="component" value="Unassembled WGS sequence"/>
</dbReference>
<protein>
    <submittedName>
        <fullName evidence="2">Uncharacterized protein</fullName>
    </submittedName>
</protein>
<evidence type="ECO:0000256" key="1">
    <source>
        <dbReference type="SAM" id="Phobius"/>
    </source>
</evidence>
<proteinExistence type="predicted"/>
<sequence>MNISISPVILTATIIAVAVLYAIYRNKTKIKKNLSTWFATFAFILGFLSSTLIELNANGIEKLIEDSFLKALIGIEGVILTAVLIVVALALGIGFTYKKSESDEEYQEVTRKALETAKEILTESPPRHFINSFSTHYFYVYQQYRSTIDEIIKYKYRKADKDGRILTQLEILATLASTIRIIQKSLLHLVKSWDENPGAEYRASLMLYHPTNTLIKNDIAPTDIGLHFFDPDVWPNGNTGVLLLLTDLTTALPVDAVERDERSESAATDGQAFVFSLPVRNANRDRRKAALDRKVRNLPGGPCALAEGFDWLHSRTNVIDRCASFDQIIQEQVKEYFSPKNETTLSICSFVSMGLRRAQTQGPIGVINLVSDADLILDTEKKAKSFYNLATPYLLLLGELAWQFRDLGTSNVETGPTKPGL</sequence>
<accession>A0A4R6UKL9</accession>
<dbReference type="AlphaFoldDB" id="A0A4R6UKL9"/>
<organism evidence="2 3">
    <name type="scientific">Permianibacter aggregans</name>
    <dbReference type="NCBI Taxonomy" id="1510150"/>
    <lineage>
        <taxon>Bacteria</taxon>
        <taxon>Pseudomonadati</taxon>
        <taxon>Pseudomonadota</taxon>
        <taxon>Gammaproteobacteria</taxon>
        <taxon>Pseudomonadales</taxon>
        <taxon>Pseudomonadaceae</taxon>
        <taxon>Permianibacter</taxon>
    </lineage>
</organism>
<evidence type="ECO:0000313" key="2">
    <source>
        <dbReference type="EMBL" id="TDQ47421.1"/>
    </source>
</evidence>
<keyword evidence="1" id="KW-0472">Membrane</keyword>
<feature type="transmembrane region" description="Helical" evidence="1">
    <location>
        <begin position="6"/>
        <end position="24"/>
    </location>
</feature>
<gene>
    <name evidence="2" type="ORF">EV696_11013</name>
</gene>
<dbReference type="EMBL" id="SNYM01000010">
    <property type="protein sequence ID" value="TDQ47421.1"/>
    <property type="molecule type" value="Genomic_DNA"/>
</dbReference>
<feature type="transmembrane region" description="Helical" evidence="1">
    <location>
        <begin position="73"/>
        <end position="97"/>
    </location>
</feature>